<gene>
    <name evidence="1" type="ORF">B0J12DRAFT_657458</name>
</gene>
<name>A0ABQ8GFX9_9PEZI</name>
<dbReference type="EMBL" id="JAGTJR010000009">
    <property type="protein sequence ID" value="KAH7054376.1"/>
    <property type="molecule type" value="Genomic_DNA"/>
</dbReference>
<comment type="caution">
    <text evidence="1">The sequence shown here is derived from an EMBL/GenBank/DDBJ whole genome shotgun (WGS) entry which is preliminary data.</text>
</comment>
<evidence type="ECO:0000313" key="2">
    <source>
        <dbReference type="Proteomes" id="UP000774617"/>
    </source>
</evidence>
<protein>
    <recommendedName>
        <fullName evidence="3">Secreted protein</fullName>
    </recommendedName>
</protein>
<organism evidence="1 2">
    <name type="scientific">Macrophomina phaseolina</name>
    <dbReference type="NCBI Taxonomy" id="35725"/>
    <lineage>
        <taxon>Eukaryota</taxon>
        <taxon>Fungi</taxon>
        <taxon>Dikarya</taxon>
        <taxon>Ascomycota</taxon>
        <taxon>Pezizomycotina</taxon>
        <taxon>Dothideomycetes</taxon>
        <taxon>Dothideomycetes incertae sedis</taxon>
        <taxon>Botryosphaeriales</taxon>
        <taxon>Botryosphaeriaceae</taxon>
        <taxon>Macrophomina</taxon>
    </lineage>
</organism>
<evidence type="ECO:0008006" key="3">
    <source>
        <dbReference type="Google" id="ProtNLM"/>
    </source>
</evidence>
<keyword evidence="2" id="KW-1185">Reference proteome</keyword>
<sequence>MLPASLYMRALAVARPLEAAANVSAATHTSRPPDVPVNDVVLARSVGLLQPDSPPHDSPLLPATCHALPSSSAAAYINLSNPPPVRRFLSFSLSSPPTSTRG</sequence>
<dbReference type="Proteomes" id="UP000774617">
    <property type="component" value="Unassembled WGS sequence"/>
</dbReference>
<proteinExistence type="predicted"/>
<accession>A0ABQ8GFX9</accession>
<evidence type="ECO:0000313" key="1">
    <source>
        <dbReference type="EMBL" id="KAH7054376.1"/>
    </source>
</evidence>
<reference evidence="1 2" key="1">
    <citation type="journal article" date="2021" name="Nat. Commun.">
        <title>Genetic determinants of endophytism in the Arabidopsis root mycobiome.</title>
        <authorList>
            <person name="Mesny F."/>
            <person name="Miyauchi S."/>
            <person name="Thiergart T."/>
            <person name="Pickel B."/>
            <person name="Atanasova L."/>
            <person name="Karlsson M."/>
            <person name="Huettel B."/>
            <person name="Barry K.W."/>
            <person name="Haridas S."/>
            <person name="Chen C."/>
            <person name="Bauer D."/>
            <person name="Andreopoulos W."/>
            <person name="Pangilinan J."/>
            <person name="LaButti K."/>
            <person name="Riley R."/>
            <person name="Lipzen A."/>
            <person name="Clum A."/>
            <person name="Drula E."/>
            <person name="Henrissat B."/>
            <person name="Kohler A."/>
            <person name="Grigoriev I.V."/>
            <person name="Martin F.M."/>
            <person name="Hacquard S."/>
        </authorList>
    </citation>
    <scope>NUCLEOTIDE SEQUENCE [LARGE SCALE GENOMIC DNA]</scope>
    <source>
        <strain evidence="1 2">MPI-SDFR-AT-0080</strain>
    </source>
</reference>